<evidence type="ECO:0000256" key="1">
    <source>
        <dbReference type="ARBA" id="ARBA00022837"/>
    </source>
</evidence>
<gene>
    <name evidence="3" type="ORF">GSLYS_00012708001</name>
</gene>
<name>A0AAV2HZG4_LYMST</name>
<dbReference type="SUPFAM" id="SSF47473">
    <property type="entry name" value="EF-hand"/>
    <property type="match status" value="1"/>
</dbReference>
<dbReference type="InterPro" id="IPR018247">
    <property type="entry name" value="EF_Hand_1_Ca_BS"/>
</dbReference>
<reference evidence="3 4" key="1">
    <citation type="submission" date="2024-04" db="EMBL/GenBank/DDBJ databases">
        <authorList>
            <consortium name="Genoscope - CEA"/>
            <person name="William W."/>
        </authorList>
    </citation>
    <scope>NUCLEOTIDE SEQUENCE [LARGE SCALE GENOMIC DNA]</scope>
</reference>
<protein>
    <recommendedName>
        <fullName evidence="5">EF-hand domain-containing protein</fullName>
    </recommendedName>
</protein>
<accession>A0AAV2HZG4</accession>
<keyword evidence="2" id="KW-0732">Signal</keyword>
<evidence type="ECO:0008006" key="5">
    <source>
        <dbReference type="Google" id="ProtNLM"/>
    </source>
</evidence>
<evidence type="ECO:0000313" key="4">
    <source>
        <dbReference type="Proteomes" id="UP001497497"/>
    </source>
</evidence>
<dbReference type="InterPro" id="IPR011992">
    <property type="entry name" value="EF-hand-dom_pair"/>
</dbReference>
<evidence type="ECO:0000313" key="3">
    <source>
        <dbReference type="EMBL" id="CAL1538887.1"/>
    </source>
</evidence>
<organism evidence="3 4">
    <name type="scientific">Lymnaea stagnalis</name>
    <name type="common">Great pond snail</name>
    <name type="synonym">Helix stagnalis</name>
    <dbReference type="NCBI Taxonomy" id="6523"/>
    <lineage>
        <taxon>Eukaryota</taxon>
        <taxon>Metazoa</taxon>
        <taxon>Spiralia</taxon>
        <taxon>Lophotrochozoa</taxon>
        <taxon>Mollusca</taxon>
        <taxon>Gastropoda</taxon>
        <taxon>Heterobranchia</taxon>
        <taxon>Euthyneura</taxon>
        <taxon>Panpulmonata</taxon>
        <taxon>Hygrophila</taxon>
        <taxon>Lymnaeoidea</taxon>
        <taxon>Lymnaeidae</taxon>
        <taxon>Lymnaea</taxon>
    </lineage>
</organism>
<dbReference type="AlphaFoldDB" id="A0AAV2HZG4"/>
<keyword evidence="1" id="KW-0106">Calcium</keyword>
<keyword evidence="4" id="KW-1185">Reference proteome</keyword>
<dbReference type="Proteomes" id="UP001497497">
    <property type="component" value="Unassembled WGS sequence"/>
</dbReference>
<proteinExistence type="predicted"/>
<feature type="chain" id="PRO_5043528034" description="EF-hand domain-containing protein" evidence="2">
    <location>
        <begin position="18"/>
        <end position="139"/>
    </location>
</feature>
<evidence type="ECO:0000256" key="2">
    <source>
        <dbReference type="SAM" id="SignalP"/>
    </source>
</evidence>
<dbReference type="PROSITE" id="PS00018">
    <property type="entry name" value="EF_HAND_1"/>
    <property type="match status" value="1"/>
</dbReference>
<feature type="signal peptide" evidence="2">
    <location>
        <begin position="1"/>
        <end position="17"/>
    </location>
</feature>
<sequence>MKFLGILLISVLPLTLSEQPALSSLPFFSFFDTAFDGIDQNQNDILELTECISSFHAFKKNPTDSSIGREWFAEFMLRQNVSDALANHFFANFDLDKDRDLDDLDFNAICTFMNKNSDAQVTREEFIRYGDEILNRFQE</sequence>
<dbReference type="EMBL" id="CAXITT010000316">
    <property type="protein sequence ID" value="CAL1538887.1"/>
    <property type="molecule type" value="Genomic_DNA"/>
</dbReference>
<comment type="caution">
    <text evidence="3">The sequence shown here is derived from an EMBL/GenBank/DDBJ whole genome shotgun (WGS) entry which is preliminary data.</text>
</comment>